<comment type="subcellular location">
    <subcellularLocation>
        <location evidence="6">Cytoplasm</location>
    </subcellularLocation>
</comment>
<reference evidence="9" key="1">
    <citation type="submission" date="2017-11" db="EMBL/GenBank/DDBJ databases">
        <authorList>
            <person name="Zhu W."/>
        </authorList>
    </citation>
    <scope>NUCLEOTIDE SEQUENCE [LARGE SCALE GENOMIC DNA]</scope>
    <source>
        <strain evidence="9">CAU 1183</strain>
    </source>
</reference>
<keyword evidence="1 6" id="KW-0963">Cytoplasm</keyword>
<name>A0A3D8PSD4_9BACI</name>
<evidence type="ECO:0000313" key="9">
    <source>
        <dbReference type="Proteomes" id="UP000257143"/>
    </source>
</evidence>
<keyword evidence="2 6" id="KW-0805">Transcription regulation</keyword>
<dbReference type="GO" id="GO:0006352">
    <property type="term" value="P:DNA-templated transcription initiation"/>
    <property type="evidence" value="ECO:0007669"/>
    <property type="project" value="UniProtKB-UniRule"/>
</dbReference>
<dbReference type="Gene3D" id="1.10.1740.10">
    <property type="match status" value="1"/>
</dbReference>
<comment type="activity regulation">
    <text evidence="6">Negatively regulated by the anti-sigma-I factor RsgI.</text>
</comment>
<evidence type="ECO:0000256" key="2">
    <source>
        <dbReference type="ARBA" id="ARBA00023015"/>
    </source>
</evidence>
<dbReference type="InterPro" id="IPR007627">
    <property type="entry name" value="RNA_pol_sigma70_r2"/>
</dbReference>
<protein>
    <recommendedName>
        <fullName evidence="6">RNA polymerase sigma factor SigI</fullName>
    </recommendedName>
</protein>
<dbReference type="EMBL" id="PIOC01000017">
    <property type="protein sequence ID" value="RDW18158.1"/>
    <property type="molecule type" value="Genomic_DNA"/>
</dbReference>
<comment type="function">
    <text evidence="6">Sigma factors are initiation factors that promote the attachment of RNA polymerase to specific initiation sites and are then released.</text>
</comment>
<comment type="subunit">
    <text evidence="6">Interacts with RsgI.</text>
</comment>
<evidence type="ECO:0000256" key="3">
    <source>
        <dbReference type="ARBA" id="ARBA00023082"/>
    </source>
</evidence>
<feature type="DNA-binding region" description="H-T-H motif" evidence="6">
    <location>
        <begin position="199"/>
        <end position="218"/>
    </location>
</feature>
<dbReference type="InterPro" id="IPR013325">
    <property type="entry name" value="RNA_pol_sigma_r2"/>
</dbReference>
<keyword evidence="5 6" id="KW-0804">Transcription</keyword>
<keyword evidence="3 6" id="KW-0731">Sigma factor</keyword>
<evidence type="ECO:0000256" key="6">
    <source>
        <dbReference type="HAMAP-Rule" id="MF_02064"/>
    </source>
</evidence>
<comment type="caution">
    <text evidence="8">The sequence shown here is derived from an EMBL/GenBank/DDBJ whole genome shotgun (WGS) entry which is preliminary data.</text>
</comment>
<dbReference type="PIRSF" id="PIRSF038953">
    <property type="entry name" value="SigI"/>
    <property type="match status" value="1"/>
</dbReference>
<dbReference type="Pfam" id="PF04542">
    <property type="entry name" value="Sigma70_r2"/>
    <property type="match status" value="1"/>
</dbReference>
<keyword evidence="4 6" id="KW-0238">DNA-binding</keyword>
<organism evidence="8 9">
    <name type="scientific">Oceanobacillus arenosus</name>
    <dbReference type="NCBI Taxonomy" id="1229153"/>
    <lineage>
        <taxon>Bacteria</taxon>
        <taxon>Bacillati</taxon>
        <taxon>Bacillota</taxon>
        <taxon>Bacilli</taxon>
        <taxon>Bacillales</taxon>
        <taxon>Bacillaceae</taxon>
        <taxon>Oceanobacillus</taxon>
    </lineage>
</organism>
<gene>
    <name evidence="6 8" type="primary">sigI</name>
    <name evidence="8" type="ORF">CWR48_11255</name>
</gene>
<keyword evidence="9" id="KW-1185">Reference proteome</keyword>
<keyword evidence="6" id="KW-0346">Stress response</keyword>
<proteinExistence type="inferred from homology"/>
<evidence type="ECO:0000256" key="4">
    <source>
        <dbReference type="ARBA" id="ARBA00023125"/>
    </source>
</evidence>
<comment type="similarity">
    <text evidence="6">Belongs to the sigma-70 factor family. SigI subfamily.</text>
</comment>
<evidence type="ECO:0000313" key="8">
    <source>
        <dbReference type="EMBL" id="RDW18158.1"/>
    </source>
</evidence>
<dbReference type="SUPFAM" id="SSF88946">
    <property type="entry name" value="Sigma2 domain of RNA polymerase sigma factors"/>
    <property type="match status" value="1"/>
</dbReference>
<dbReference type="GO" id="GO:0003677">
    <property type="term" value="F:DNA binding"/>
    <property type="evidence" value="ECO:0007669"/>
    <property type="project" value="UniProtKB-UniRule"/>
</dbReference>
<dbReference type="AlphaFoldDB" id="A0A3D8PSD4"/>
<dbReference type="OrthoDB" id="3190733at2"/>
<dbReference type="GO" id="GO:0005737">
    <property type="term" value="C:cytoplasm"/>
    <property type="evidence" value="ECO:0007669"/>
    <property type="project" value="UniProtKB-SubCell"/>
</dbReference>
<dbReference type="NCBIfam" id="TIGR02895">
    <property type="entry name" value="spore_sigI"/>
    <property type="match status" value="1"/>
</dbReference>
<evidence type="ECO:0000256" key="1">
    <source>
        <dbReference type="ARBA" id="ARBA00022490"/>
    </source>
</evidence>
<dbReference type="HAMAP" id="MF_02064">
    <property type="entry name" value="Sigma70_SigI"/>
    <property type="match status" value="1"/>
</dbReference>
<dbReference type="Proteomes" id="UP000257143">
    <property type="component" value="Unassembled WGS sequence"/>
</dbReference>
<feature type="domain" description="RNA polymerase sigma-70 region 2" evidence="7">
    <location>
        <begin position="30"/>
        <end position="101"/>
    </location>
</feature>
<evidence type="ECO:0000259" key="7">
    <source>
        <dbReference type="Pfam" id="PF04542"/>
    </source>
</evidence>
<sequence length="246" mass="29251">MLASSLMEEIPLEEMINSVQNGDIDAQNYLLQSYQPFIAKCASEVCKRYINPKRDDEYSIGLSGFNDAMFSYCASRGSTFLSFAKIVIKRKIIDYIRVNSRRPHPISLDEKYDEEQMENPVEVIVTKKLYQFEQDRIRCREEIMEYKEKLHQYKLTFSELIRVSPKHKDARESAIRTARILYEDPKLSEYVYRKRKLPIKDLVNKVEVSKKTLERNRKFILAIFIILSEDFIYLKDYLKDVDKRKN</sequence>
<dbReference type="InterPro" id="IPR014244">
    <property type="entry name" value="RNA_pol_sigma-I"/>
</dbReference>
<accession>A0A3D8PSD4</accession>
<dbReference type="RefSeq" id="WP_115773339.1">
    <property type="nucleotide sequence ID" value="NZ_PIOC01000017.1"/>
</dbReference>
<evidence type="ECO:0000256" key="5">
    <source>
        <dbReference type="ARBA" id="ARBA00023163"/>
    </source>
</evidence>
<dbReference type="GO" id="GO:0016987">
    <property type="term" value="F:sigma factor activity"/>
    <property type="evidence" value="ECO:0007669"/>
    <property type="project" value="UniProtKB-UniRule"/>
</dbReference>
<feature type="short sequence motif" description="Polymerase core binding" evidence="6">
    <location>
        <begin position="56"/>
        <end position="69"/>
    </location>
</feature>